<reference evidence="1 2" key="1">
    <citation type="submission" date="2022-11" db="EMBL/GenBank/DDBJ databases">
        <title>Acinetobacter entericus sp. nov., isolated from the gut of the plastic-eating larvae of the Coleoptera insect Zophobas atratus.</title>
        <authorList>
            <person name="Dong X."/>
            <person name="Yang Y."/>
        </authorList>
    </citation>
    <scope>NUCLEOTIDE SEQUENCE [LARGE SCALE GENOMIC DNA]</scope>
    <source>
        <strain evidence="1 2">BIT-DXN8</strain>
    </source>
</reference>
<sequence length="88" mass="9816">MKVSDLTPNQLPTTLAKAMRVKSTPVIDWELCGKLIEKEKISLVRSYSRWTAFYVGPRTGSREAEQVGDSAIEAVVKCFIEKKLGSEV</sequence>
<dbReference type="Proteomes" id="UP001209682">
    <property type="component" value="Unassembled WGS sequence"/>
</dbReference>
<dbReference type="EMBL" id="JAPEQW010000014">
    <property type="protein sequence ID" value="MCW8039809.1"/>
    <property type="molecule type" value="Genomic_DNA"/>
</dbReference>
<comment type="caution">
    <text evidence="1">The sequence shown here is derived from an EMBL/GenBank/DDBJ whole genome shotgun (WGS) entry which is preliminary data.</text>
</comment>
<accession>A0ABT3NKK9</accession>
<keyword evidence="2" id="KW-1185">Reference proteome</keyword>
<dbReference type="Pfam" id="PF10765">
    <property type="entry name" value="Phage_P22_NinX"/>
    <property type="match status" value="1"/>
</dbReference>
<evidence type="ECO:0000313" key="2">
    <source>
        <dbReference type="Proteomes" id="UP001209682"/>
    </source>
</evidence>
<gene>
    <name evidence="1" type="ORF">OKC24_11700</name>
</gene>
<dbReference type="InterPro" id="IPR019701">
    <property type="entry name" value="Phage_P22_NinX"/>
</dbReference>
<organism evidence="1 2">
    <name type="scientific">Acinetobacter entericus</name>
    <dbReference type="NCBI Taxonomy" id="2989714"/>
    <lineage>
        <taxon>Bacteria</taxon>
        <taxon>Pseudomonadati</taxon>
        <taxon>Pseudomonadota</taxon>
        <taxon>Gammaproteobacteria</taxon>
        <taxon>Moraxellales</taxon>
        <taxon>Moraxellaceae</taxon>
        <taxon>Acinetobacter</taxon>
    </lineage>
</organism>
<protein>
    <submittedName>
        <fullName evidence="1">DUF2591 domain-containing protein</fullName>
    </submittedName>
</protein>
<dbReference type="RefSeq" id="WP_265465244.1">
    <property type="nucleotide sequence ID" value="NZ_JAPEQW010000014.1"/>
</dbReference>
<name>A0ABT3NKK9_9GAMM</name>
<evidence type="ECO:0000313" key="1">
    <source>
        <dbReference type="EMBL" id="MCW8039809.1"/>
    </source>
</evidence>
<proteinExistence type="predicted"/>